<dbReference type="OrthoDB" id="536211at2759"/>
<accession>A0A167WET7</accession>
<keyword evidence="7" id="KW-0862">Zinc</keyword>
<evidence type="ECO:0000256" key="5">
    <source>
        <dbReference type="ARBA" id="ARBA00022729"/>
    </source>
</evidence>
<evidence type="ECO:0000313" key="13">
    <source>
        <dbReference type="Proteomes" id="UP000078544"/>
    </source>
</evidence>
<comment type="function">
    <text evidence="1">Secreted metalloproteinase that allows assimilation of proteinaceous substrates.</text>
</comment>
<keyword evidence="5 10" id="KW-0732">Signal</keyword>
<keyword evidence="9" id="KW-1015">Disulfide bond</keyword>
<keyword evidence="8 12" id="KW-0482">Metalloprotease</keyword>
<keyword evidence="6" id="KW-0378">Hydrolase</keyword>
<comment type="similarity">
    <text evidence="2">Belongs to the peptidase M43B family.</text>
</comment>
<evidence type="ECO:0000256" key="3">
    <source>
        <dbReference type="ARBA" id="ARBA00022670"/>
    </source>
</evidence>
<dbReference type="PANTHER" id="PTHR47466">
    <property type="match status" value="1"/>
</dbReference>
<dbReference type="SUPFAM" id="SSF55486">
    <property type="entry name" value="Metalloproteases ('zincins'), catalytic domain"/>
    <property type="match status" value="1"/>
</dbReference>
<dbReference type="AlphaFoldDB" id="A0A167WET7"/>
<evidence type="ECO:0000256" key="6">
    <source>
        <dbReference type="ARBA" id="ARBA00022801"/>
    </source>
</evidence>
<evidence type="ECO:0000256" key="8">
    <source>
        <dbReference type="ARBA" id="ARBA00023049"/>
    </source>
</evidence>
<keyword evidence="4" id="KW-0479">Metal-binding</keyword>
<evidence type="ECO:0000259" key="11">
    <source>
        <dbReference type="Pfam" id="PF05572"/>
    </source>
</evidence>
<evidence type="ECO:0000256" key="7">
    <source>
        <dbReference type="ARBA" id="ARBA00022833"/>
    </source>
</evidence>
<evidence type="ECO:0000313" key="12">
    <source>
        <dbReference type="EMBL" id="KZZ88755.1"/>
    </source>
</evidence>
<evidence type="ECO:0000256" key="10">
    <source>
        <dbReference type="SAM" id="SignalP"/>
    </source>
</evidence>
<dbReference type="PANTHER" id="PTHR47466:SF1">
    <property type="entry name" value="METALLOPROTEASE MEP1 (AFU_ORTHOLOGUE AFUA_1G07730)-RELATED"/>
    <property type="match status" value="1"/>
</dbReference>
<dbReference type="InterPro" id="IPR008754">
    <property type="entry name" value="Peptidase_M43"/>
</dbReference>
<evidence type="ECO:0000256" key="4">
    <source>
        <dbReference type="ARBA" id="ARBA00022723"/>
    </source>
</evidence>
<reference evidence="12 13" key="1">
    <citation type="journal article" date="2016" name="Genome Biol. Evol.">
        <title>Divergent and convergent evolution of fungal pathogenicity.</title>
        <authorList>
            <person name="Shang Y."/>
            <person name="Xiao G."/>
            <person name="Zheng P."/>
            <person name="Cen K."/>
            <person name="Zhan S."/>
            <person name="Wang C."/>
        </authorList>
    </citation>
    <scope>NUCLEOTIDE SEQUENCE [LARGE SCALE GENOMIC DNA]</scope>
    <source>
        <strain evidence="12 13">RCEF 2490</strain>
    </source>
</reference>
<evidence type="ECO:0000256" key="1">
    <source>
        <dbReference type="ARBA" id="ARBA00003174"/>
    </source>
</evidence>
<feature type="domain" description="Peptidase M43 pregnancy-associated plasma-A" evidence="11">
    <location>
        <begin position="193"/>
        <end position="260"/>
    </location>
</feature>
<dbReference type="Gene3D" id="3.40.390.10">
    <property type="entry name" value="Collagenase (Catalytic Domain)"/>
    <property type="match status" value="1"/>
</dbReference>
<dbReference type="Pfam" id="PF05572">
    <property type="entry name" value="Peptidase_M43"/>
    <property type="match status" value="1"/>
</dbReference>
<sequence>MFFLTVIGIFVAAITASASRDAHPPNTPLPCTATAPNELLEKHRDLAARHMIADRFSDNSINVDTFIHLFAANETYEGGWLNDTILAKQMEVLNEGFSQSNMRFTLKGTERNITTSPTFGGPPAPLVEFFVKFRKGDYRSLNLYYMPNMYGGECSFPTMTGALNRQTSEFILDGCRINSHTTPGGKAPFDAGKTTIHEVGHWFGLLHTFQGGCNSTHGDFIDDTPAETKAKPEAEFGCPIGRNSCPHLPGFDPIHNYMDYTSE</sequence>
<evidence type="ECO:0000256" key="9">
    <source>
        <dbReference type="ARBA" id="ARBA00023157"/>
    </source>
</evidence>
<name>A0A167WET7_9HYPO</name>
<proteinExistence type="inferred from homology"/>
<dbReference type="GO" id="GO:0006508">
    <property type="term" value="P:proteolysis"/>
    <property type="evidence" value="ECO:0007669"/>
    <property type="project" value="UniProtKB-KW"/>
</dbReference>
<dbReference type="InterPro" id="IPR024079">
    <property type="entry name" value="MetalloPept_cat_dom_sf"/>
</dbReference>
<dbReference type="CDD" id="cd04275">
    <property type="entry name" value="ZnMc_pappalysin_like"/>
    <property type="match status" value="1"/>
</dbReference>
<gene>
    <name evidence="12" type="ORF">AAL_07956</name>
</gene>
<feature type="signal peptide" evidence="10">
    <location>
        <begin position="1"/>
        <end position="18"/>
    </location>
</feature>
<keyword evidence="3 12" id="KW-0645">Protease</keyword>
<dbReference type="EMBL" id="AZGY01000028">
    <property type="protein sequence ID" value="KZZ88755.1"/>
    <property type="molecule type" value="Genomic_DNA"/>
</dbReference>
<feature type="chain" id="PRO_5007893909" evidence="10">
    <location>
        <begin position="19"/>
        <end position="263"/>
    </location>
</feature>
<comment type="caution">
    <text evidence="12">The sequence shown here is derived from an EMBL/GenBank/DDBJ whole genome shotgun (WGS) entry which is preliminary data.</text>
</comment>
<protein>
    <submittedName>
        <fullName evidence="12">Metalloprotease MEP1</fullName>
    </submittedName>
</protein>
<dbReference type="GO" id="GO:0046872">
    <property type="term" value="F:metal ion binding"/>
    <property type="evidence" value="ECO:0007669"/>
    <property type="project" value="UniProtKB-KW"/>
</dbReference>
<organism evidence="12 13">
    <name type="scientific">Moelleriella libera RCEF 2490</name>
    <dbReference type="NCBI Taxonomy" id="1081109"/>
    <lineage>
        <taxon>Eukaryota</taxon>
        <taxon>Fungi</taxon>
        <taxon>Dikarya</taxon>
        <taxon>Ascomycota</taxon>
        <taxon>Pezizomycotina</taxon>
        <taxon>Sordariomycetes</taxon>
        <taxon>Hypocreomycetidae</taxon>
        <taxon>Hypocreales</taxon>
        <taxon>Clavicipitaceae</taxon>
        <taxon>Moelleriella</taxon>
    </lineage>
</organism>
<keyword evidence="13" id="KW-1185">Reference proteome</keyword>
<evidence type="ECO:0000256" key="2">
    <source>
        <dbReference type="ARBA" id="ARBA00008721"/>
    </source>
</evidence>
<dbReference type="Proteomes" id="UP000078544">
    <property type="component" value="Unassembled WGS sequence"/>
</dbReference>
<dbReference type="GO" id="GO:0008237">
    <property type="term" value="F:metallopeptidase activity"/>
    <property type="evidence" value="ECO:0007669"/>
    <property type="project" value="UniProtKB-KW"/>
</dbReference>